<reference evidence="3" key="2">
    <citation type="submission" date="2009-11" db="EMBL/GenBank/DDBJ databases">
        <title>The Genome Sequence of Allomyces macrogynus strain ATCC 38327.</title>
        <authorList>
            <consortium name="The Broad Institute Genome Sequencing Platform"/>
            <person name="Russ C."/>
            <person name="Cuomo C."/>
            <person name="Shea T."/>
            <person name="Young S.K."/>
            <person name="Zeng Q."/>
            <person name="Koehrsen M."/>
            <person name="Haas B."/>
            <person name="Borodovsky M."/>
            <person name="Guigo R."/>
            <person name="Alvarado L."/>
            <person name="Berlin A."/>
            <person name="Borenstein D."/>
            <person name="Chen Z."/>
            <person name="Engels R."/>
            <person name="Freedman E."/>
            <person name="Gellesch M."/>
            <person name="Goldberg J."/>
            <person name="Griggs A."/>
            <person name="Gujja S."/>
            <person name="Heiman D."/>
            <person name="Hepburn T."/>
            <person name="Howarth C."/>
            <person name="Jen D."/>
            <person name="Larson L."/>
            <person name="Lewis B."/>
            <person name="Mehta T."/>
            <person name="Park D."/>
            <person name="Pearson M."/>
            <person name="Roberts A."/>
            <person name="Saif S."/>
            <person name="Shenoy N."/>
            <person name="Sisk P."/>
            <person name="Stolte C."/>
            <person name="Sykes S."/>
            <person name="Walk T."/>
            <person name="White J."/>
            <person name="Yandava C."/>
            <person name="Burger G."/>
            <person name="Gray M.W."/>
            <person name="Holland P.W.H."/>
            <person name="King N."/>
            <person name="Lang F.B.F."/>
            <person name="Roger A.J."/>
            <person name="Ruiz-Trillo I."/>
            <person name="Lander E."/>
            <person name="Nusbaum C."/>
        </authorList>
    </citation>
    <scope>NUCLEOTIDE SEQUENCE [LARGE SCALE GENOMIC DNA]</scope>
    <source>
        <strain evidence="3">ATCC 38327</strain>
    </source>
</reference>
<evidence type="ECO:0000313" key="3">
    <source>
        <dbReference type="Proteomes" id="UP000054350"/>
    </source>
</evidence>
<dbReference type="Proteomes" id="UP000054350">
    <property type="component" value="Unassembled WGS sequence"/>
</dbReference>
<proteinExistence type="predicted"/>
<keyword evidence="1" id="KW-1133">Transmembrane helix</keyword>
<accession>A0A0L0SD53</accession>
<feature type="transmembrane region" description="Helical" evidence="1">
    <location>
        <begin position="144"/>
        <end position="168"/>
    </location>
</feature>
<sequence length="192" mass="21157">MYSANVCQRTTLHVLPLATTILTSIQDLAHSSARALAHYLLPDIAIDRIAELLVQNLQDRRSLVHIALAAPRLYAPCLRVAIRTAKDKGSNLIGSERHDEDTLPNFSEGQALSRRHKNGHLHWYLALVRRAADRAPILLRTTSVLALVLVTSATMPMAAMFALLFIVLDAPYSPLFSEPDRSALLSVFATEA</sequence>
<protein>
    <submittedName>
        <fullName evidence="2">Uncharacterized protein</fullName>
    </submittedName>
</protein>
<gene>
    <name evidence="2" type="ORF">AMAG_18525</name>
</gene>
<feature type="non-terminal residue" evidence="2">
    <location>
        <position position="1"/>
    </location>
</feature>
<dbReference type="EMBL" id="GG745336">
    <property type="protein sequence ID" value="KNE60377.1"/>
    <property type="molecule type" value="Genomic_DNA"/>
</dbReference>
<reference evidence="2 3" key="1">
    <citation type="submission" date="2009-11" db="EMBL/GenBank/DDBJ databases">
        <title>Annotation of Allomyces macrogynus ATCC 38327.</title>
        <authorList>
            <consortium name="The Broad Institute Genome Sequencing Platform"/>
            <person name="Russ C."/>
            <person name="Cuomo C."/>
            <person name="Burger G."/>
            <person name="Gray M.W."/>
            <person name="Holland P.W.H."/>
            <person name="King N."/>
            <person name="Lang F.B.F."/>
            <person name="Roger A.J."/>
            <person name="Ruiz-Trillo I."/>
            <person name="Young S.K."/>
            <person name="Zeng Q."/>
            <person name="Gargeya S."/>
            <person name="Fitzgerald M."/>
            <person name="Haas B."/>
            <person name="Abouelleil A."/>
            <person name="Alvarado L."/>
            <person name="Arachchi H.M."/>
            <person name="Berlin A."/>
            <person name="Chapman S.B."/>
            <person name="Gearin G."/>
            <person name="Goldberg J."/>
            <person name="Griggs A."/>
            <person name="Gujja S."/>
            <person name="Hansen M."/>
            <person name="Heiman D."/>
            <person name="Howarth C."/>
            <person name="Larimer J."/>
            <person name="Lui A."/>
            <person name="MacDonald P.J.P."/>
            <person name="McCowen C."/>
            <person name="Montmayeur A."/>
            <person name="Murphy C."/>
            <person name="Neiman D."/>
            <person name="Pearson M."/>
            <person name="Priest M."/>
            <person name="Roberts A."/>
            <person name="Saif S."/>
            <person name="Shea T."/>
            <person name="Sisk P."/>
            <person name="Stolte C."/>
            <person name="Sykes S."/>
            <person name="Wortman J."/>
            <person name="Nusbaum C."/>
            <person name="Birren B."/>
        </authorList>
    </citation>
    <scope>NUCLEOTIDE SEQUENCE [LARGE SCALE GENOMIC DNA]</scope>
    <source>
        <strain evidence="2 3">ATCC 38327</strain>
    </source>
</reference>
<keyword evidence="3" id="KW-1185">Reference proteome</keyword>
<evidence type="ECO:0000313" key="2">
    <source>
        <dbReference type="EMBL" id="KNE60377.1"/>
    </source>
</evidence>
<evidence type="ECO:0000256" key="1">
    <source>
        <dbReference type="SAM" id="Phobius"/>
    </source>
</evidence>
<keyword evidence="1" id="KW-0812">Transmembrane</keyword>
<dbReference type="VEuPathDB" id="FungiDB:AMAG_18525"/>
<name>A0A0L0SD53_ALLM3</name>
<organism evidence="2 3">
    <name type="scientific">Allomyces macrogynus (strain ATCC 38327)</name>
    <name type="common">Allomyces javanicus var. macrogynus</name>
    <dbReference type="NCBI Taxonomy" id="578462"/>
    <lineage>
        <taxon>Eukaryota</taxon>
        <taxon>Fungi</taxon>
        <taxon>Fungi incertae sedis</taxon>
        <taxon>Blastocladiomycota</taxon>
        <taxon>Blastocladiomycetes</taxon>
        <taxon>Blastocladiales</taxon>
        <taxon>Blastocladiaceae</taxon>
        <taxon>Allomyces</taxon>
    </lineage>
</organism>
<keyword evidence="1" id="KW-0472">Membrane</keyword>
<dbReference type="AlphaFoldDB" id="A0A0L0SD53"/>